<protein>
    <submittedName>
        <fullName evidence="3">Uncharacterized protein</fullName>
    </submittedName>
</protein>
<reference evidence="3" key="1">
    <citation type="submission" date="2023-06" db="EMBL/GenBank/DDBJ databases">
        <title>Genome-scale phylogeny and comparative genomics of the fungal order Sordariales.</title>
        <authorList>
            <consortium name="Lawrence Berkeley National Laboratory"/>
            <person name="Hensen N."/>
            <person name="Bonometti L."/>
            <person name="Westerberg I."/>
            <person name="Brannstrom I.O."/>
            <person name="Guillou S."/>
            <person name="Cros-Aarteil S."/>
            <person name="Calhoun S."/>
            <person name="Haridas S."/>
            <person name="Kuo A."/>
            <person name="Mondo S."/>
            <person name="Pangilinan J."/>
            <person name="Riley R."/>
            <person name="Labutti K."/>
            <person name="Andreopoulos B."/>
            <person name="Lipzen A."/>
            <person name="Chen C."/>
            <person name="Yanf M."/>
            <person name="Daum C."/>
            <person name="Ng V."/>
            <person name="Clum A."/>
            <person name="Steindorff A."/>
            <person name="Ohm R."/>
            <person name="Martin F."/>
            <person name="Silar P."/>
            <person name="Natvig D."/>
            <person name="Lalanne C."/>
            <person name="Gautier V."/>
            <person name="Ament-Velasquez S.L."/>
            <person name="Kruys A."/>
            <person name="Hutchinson M.I."/>
            <person name="Powell A.J."/>
            <person name="Barry K."/>
            <person name="Miller A.N."/>
            <person name="Grigoriev I.V."/>
            <person name="Debuchy R."/>
            <person name="Gladieux P."/>
            <person name="Thoren M.H."/>
            <person name="Johannesson H."/>
        </authorList>
    </citation>
    <scope>NUCLEOTIDE SEQUENCE</scope>
    <source>
        <strain evidence="3">SMH2532-1</strain>
    </source>
</reference>
<dbReference type="Proteomes" id="UP001174936">
    <property type="component" value="Unassembled WGS sequence"/>
</dbReference>
<keyword evidence="4" id="KW-1185">Reference proteome</keyword>
<accession>A0AA39XT02</accession>
<comment type="caution">
    <text evidence="3">The sequence shown here is derived from an EMBL/GenBank/DDBJ whole genome shotgun (WGS) entry which is preliminary data.</text>
</comment>
<feature type="transmembrane region" description="Helical" evidence="2">
    <location>
        <begin position="332"/>
        <end position="354"/>
    </location>
</feature>
<keyword evidence="2" id="KW-0472">Membrane</keyword>
<evidence type="ECO:0000313" key="3">
    <source>
        <dbReference type="EMBL" id="KAK0639688.1"/>
    </source>
</evidence>
<keyword evidence="2" id="KW-0812">Transmembrane</keyword>
<dbReference type="EMBL" id="JAULSV010000007">
    <property type="protein sequence ID" value="KAK0639688.1"/>
    <property type="molecule type" value="Genomic_DNA"/>
</dbReference>
<evidence type="ECO:0000256" key="2">
    <source>
        <dbReference type="SAM" id="Phobius"/>
    </source>
</evidence>
<keyword evidence="2" id="KW-1133">Transmembrane helix</keyword>
<evidence type="ECO:0000256" key="1">
    <source>
        <dbReference type="SAM" id="MobiDB-lite"/>
    </source>
</evidence>
<dbReference type="AlphaFoldDB" id="A0AA39XT02"/>
<feature type="region of interest" description="Disordered" evidence="1">
    <location>
        <begin position="90"/>
        <end position="109"/>
    </location>
</feature>
<proteinExistence type="predicted"/>
<name>A0AA39XT02_9PEZI</name>
<organism evidence="3 4">
    <name type="scientific">Cercophora newfieldiana</name>
    <dbReference type="NCBI Taxonomy" id="92897"/>
    <lineage>
        <taxon>Eukaryota</taxon>
        <taxon>Fungi</taxon>
        <taxon>Dikarya</taxon>
        <taxon>Ascomycota</taxon>
        <taxon>Pezizomycotina</taxon>
        <taxon>Sordariomycetes</taxon>
        <taxon>Sordariomycetidae</taxon>
        <taxon>Sordariales</taxon>
        <taxon>Lasiosphaeriaceae</taxon>
        <taxon>Cercophora</taxon>
    </lineage>
</organism>
<feature type="compositionally biased region" description="Polar residues" evidence="1">
    <location>
        <begin position="100"/>
        <end position="109"/>
    </location>
</feature>
<gene>
    <name evidence="3" type="ORF">B0T16DRAFT_247265</name>
</gene>
<evidence type="ECO:0000313" key="4">
    <source>
        <dbReference type="Proteomes" id="UP001174936"/>
    </source>
</evidence>
<sequence length="402" mass="44415">MEAWDGIPSWLKSYLGGAGKAPSGQTERSYRWAAAKKTEIQAGQAAIVKRLQQAIQSIKAARLTRDVWGVIRNFLVRCIRMALHYLDPPATSAPPPQSAHGSITGQTPHEPSSAQYYGILIQTPPVHGYGSFSVRPQPPAWDDDMCMMESTDPWDTPDDDERSTIPWQSTSASCIPSMMSDSSLTADTHLSVFLVEKNIWESASTTLITKLTSGRYWDIRGQDEWRRGEKWCEDEVKNILAVEILGLVHQGQDGLDIIDEYNHDFDALRSNWEYRNISWNDVDFAILLGALMVVGPGDDDAEAATSTCRELFYTMGTIRLEQFLVPRAQLSAGFATAVGVMAILGTGGLAAPLVGPMMLGKLGAAAGMEKISRRDRVIWDQRLDKSRDLAVRFPQLRGVVSV</sequence>